<dbReference type="Proteomes" id="UP000634136">
    <property type="component" value="Unassembled WGS sequence"/>
</dbReference>
<dbReference type="EMBL" id="JAAIUW010000013">
    <property type="protein sequence ID" value="KAF7803014.1"/>
    <property type="molecule type" value="Genomic_DNA"/>
</dbReference>
<dbReference type="AlphaFoldDB" id="A0A834W3I2"/>
<accession>A0A834W3I2</accession>
<sequence length="74" mass="8137">MQNKGIDIYSTHRTESSAYPDSELVGIGKRMAVVGVYNNVLTHSHCIALDILRNALGVAREELEPHRIPEAAHA</sequence>
<keyword evidence="2" id="KW-1185">Reference proteome</keyword>
<evidence type="ECO:0000313" key="1">
    <source>
        <dbReference type="EMBL" id="KAF7803014.1"/>
    </source>
</evidence>
<protein>
    <submittedName>
        <fullName evidence="1">Uncharacterized protein</fullName>
    </submittedName>
</protein>
<proteinExistence type="predicted"/>
<comment type="caution">
    <text evidence="1">The sequence shown here is derived from an EMBL/GenBank/DDBJ whole genome shotgun (WGS) entry which is preliminary data.</text>
</comment>
<organism evidence="1 2">
    <name type="scientific">Senna tora</name>
    <dbReference type="NCBI Taxonomy" id="362788"/>
    <lineage>
        <taxon>Eukaryota</taxon>
        <taxon>Viridiplantae</taxon>
        <taxon>Streptophyta</taxon>
        <taxon>Embryophyta</taxon>
        <taxon>Tracheophyta</taxon>
        <taxon>Spermatophyta</taxon>
        <taxon>Magnoliopsida</taxon>
        <taxon>eudicotyledons</taxon>
        <taxon>Gunneridae</taxon>
        <taxon>Pentapetalae</taxon>
        <taxon>rosids</taxon>
        <taxon>fabids</taxon>
        <taxon>Fabales</taxon>
        <taxon>Fabaceae</taxon>
        <taxon>Caesalpinioideae</taxon>
        <taxon>Cassia clade</taxon>
        <taxon>Senna</taxon>
    </lineage>
</organism>
<gene>
    <name evidence="1" type="ORF">G2W53_042125</name>
</gene>
<name>A0A834W3I2_9FABA</name>
<evidence type="ECO:0000313" key="2">
    <source>
        <dbReference type="Proteomes" id="UP000634136"/>
    </source>
</evidence>
<reference evidence="1" key="1">
    <citation type="submission" date="2020-09" db="EMBL/GenBank/DDBJ databases">
        <title>Genome-Enabled Discovery of Anthraquinone Biosynthesis in Senna tora.</title>
        <authorList>
            <person name="Kang S.-H."/>
            <person name="Pandey R.P."/>
            <person name="Lee C.-M."/>
            <person name="Sim J.-S."/>
            <person name="Jeong J.-T."/>
            <person name="Choi B.-S."/>
            <person name="Jung M."/>
            <person name="Ginzburg D."/>
            <person name="Zhao K."/>
            <person name="Won S.Y."/>
            <person name="Oh T.-J."/>
            <person name="Yu Y."/>
            <person name="Kim N.-H."/>
            <person name="Lee O.R."/>
            <person name="Lee T.-H."/>
            <person name="Bashyal P."/>
            <person name="Kim T.-S."/>
            <person name="Lee W.-H."/>
            <person name="Kawkins C."/>
            <person name="Kim C.-K."/>
            <person name="Kim J.S."/>
            <person name="Ahn B.O."/>
            <person name="Rhee S.Y."/>
            <person name="Sohng J.K."/>
        </authorList>
    </citation>
    <scope>NUCLEOTIDE SEQUENCE</scope>
    <source>
        <tissue evidence="1">Leaf</tissue>
    </source>
</reference>